<dbReference type="EMBL" id="BAAAZN010000001">
    <property type="protein sequence ID" value="GAA3525824.1"/>
    <property type="molecule type" value="Genomic_DNA"/>
</dbReference>
<keyword evidence="2" id="KW-1185">Reference proteome</keyword>
<accession>A0ABP6V0D0</accession>
<reference evidence="2" key="1">
    <citation type="journal article" date="2019" name="Int. J. Syst. Evol. Microbiol.">
        <title>The Global Catalogue of Microorganisms (GCM) 10K type strain sequencing project: providing services to taxonomists for standard genome sequencing and annotation.</title>
        <authorList>
            <consortium name="The Broad Institute Genomics Platform"/>
            <consortium name="The Broad Institute Genome Sequencing Center for Infectious Disease"/>
            <person name="Wu L."/>
            <person name="Ma J."/>
        </authorList>
    </citation>
    <scope>NUCLEOTIDE SEQUENCE [LARGE SCALE GENOMIC DNA]</scope>
    <source>
        <strain evidence="2">JCM 16898</strain>
    </source>
</reference>
<evidence type="ECO:0000313" key="2">
    <source>
        <dbReference type="Proteomes" id="UP001500689"/>
    </source>
</evidence>
<evidence type="ECO:0000313" key="1">
    <source>
        <dbReference type="EMBL" id="GAA3525824.1"/>
    </source>
</evidence>
<organism evidence="1 2">
    <name type="scientific">Amycolatopsis ultiminotia</name>
    <dbReference type="NCBI Taxonomy" id="543629"/>
    <lineage>
        <taxon>Bacteria</taxon>
        <taxon>Bacillati</taxon>
        <taxon>Actinomycetota</taxon>
        <taxon>Actinomycetes</taxon>
        <taxon>Pseudonocardiales</taxon>
        <taxon>Pseudonocardiaceae</taxon>
        <taxon>Amycolatopsis</taxon>
    </lineage>
</organism>
<sequence>MEPTERPPADAVLAAWAPAGMGRIVVVLGRGVVIHQAIVSGKAGAIALLQGVGIGAGVALGTIVGAAHADELYGSPFIEKVLRNGVDGLLTSPRKTFVGWDRIISAEYRKLVAGRGRMTIRTTEGEHVLKVLQNTHVAGDPSAVFGYFLSGRFTGPAFR</sequence>
<gene>
    <name evidence="1" type="ORF">GCM10022222_05930</name>
</gene>
<dbReference type="RefSeq" id="WP_344854937.1">
    <property type="nucleotide sequence ID" value="NZ_BAAAZN010000001.1"/>
</dbReference>
<comment type="caution">
    <text evidence="1">The sequence shown here is derived from an EMBL/GenBank/DDBJ whole genome shotgun (WGS) entry which is preliminary data.</text>
</comment>
<dbReference type="Proteomes" id="UP001500689">
    <property type="component" value="Unassembled WGS sequence"/>
</dbReference>
<proteinExistence type="predicted"/>
<protein>
    <submittedName>
        <fullName evidence="1">Uncharacterized protein</fullName>
    </submittedName>
</protein>
<name>A0ABP6V0D0_9PSEU</name>